<gene>
    <name evidence="2" type="ORF">HDID_LOCUS5303</name>
</gene>
<name>A0A0R3SK40_HYMDI</name>
<proteinExistence type="predicted"/>
<evidence type="ECO:0000313" key="2">
    <source>
        <dbReference type="EMBL" id="VDL57621.1"/>
    </source>
</evidence>
<dbReference type="OrthoDB" id="6251581at2759"/>
<dbReference type="EMBL" id="UYSG01002601">
    <property type="protein sequence ID" value="VDL57621.1"/>
    <property type="molecule type" value="Genomic_DNA"/>
</dbReference>
<feature type="compositionally biased region" description="Polar residues" evidence="1">
    <location>
        <begin position="577"/>
        <end position="592"/>
    </location>
</feature>
<dbReference type="AlphaFoldDB" id="A0A0R3SK40"/>
<feature type="compositionally biased region" description="Polar residues" evidence="1">
    <location>
        <begin position="637"/>
        <end position="649"/>
    </location>
</feature>
<evidence type="ECO:0000313" key="3">
    <source>
        <dbReference type="Proteomes" id="UP000274504"/>
    </source>
</evidence>
<protein>
    <submittedName>
        <fullName evidence="4">Caprin-1_dimer domain-containing protein</fullName>
    </submittedName>
</protein>
<feature type="compositionally biased region" description="Low complexity" evidence="1">
    <location>
        <begin position="451"/>
        <end position="461"/>
    </location>
</feature>
<accession>A0A0R3SK40</accession>
<evidence type="ECO:0000313" key="4">
    <source>
        <dbReference type="WBParaSite" id="HDID_0000530501-mRNA-1"/>
    </source>
</evidence>
<organism evidence="4">
    <name type="scientific">Hymenolepis diminuta</name>
    <name type="common">Rat tapeworm</name>
    <dbReference type="NCBI Taxonomy" id="6216"/>
    <lineage>
        <taxon>Eukaryota</taxon>
        <taxon>Metazoa</taxon>
        <taxon>Spiralia</taxon>
        <taxon>Lophotrochozoa</taxon>
        <taxon>Platyhelminthes</taxon>
        <taxon>Cestoda</taxon>
        <taxon>Eucestoda</taxon>
        <taxon>Cyclophyllidea</taxon>
        <taxon>Hymenolepididae</taxon>
        <taxon>Hymenolepis</taxon>
    </lineage>
</organism>
<sequence length="649" mass="70561">MKLLNDTLSVIDMEGRLNGDEKRIGDFDCIWDDGPIAPIVSLSKNFLSELKANFNLSINQQTRSNSNVAALRGTGKNLKRTTGEWLPIPPVNSHLGFDNSSLRALDMSGSCSNPSALIAEVTTNLEKRQRNLLKRKSRLESYKDILSQGGKITPDQANAVNDYESVCQFIDAIKEIIDAVSETQQKVANAIKEKEARLLAQRDDYTVNVFRKVSPLLELLSKSQVPVVKDAIIKVSSFRDFKMLENAAKVMHVRIPPSFKLEAIDSNNFFQTPAEFLFKLASGSQEPLVGGKGGKSKSLIFADLRKYCYDLLTKEEVLTALHSLNQLPRSVPEESKQVPAPQPAKPIPTANHIEPVKTNGTELATPAPLQQADILLSKVINPLKSEFNFVQPVIHEFALVAPATSPKAPTCRVPAEAVTAAPHPAIEKKPQVAVIEAQKPAAVKSVEQGKPVAAPQPVPQADSSKPKPKSPTENKAPQHQPEKPPSFQSLMDSQIAEQKETAKEASNQPLTWADRVRAAKSAPAQPSAPKTQSVQTLTSMAVESFLNGGHRSQHEQPRPKSGQPREPREHRPPRAGFNNNNKEGGERSNGNRSGHPRGGFRGNGRGGRGNGGPFRGGRGRGGQRGSFHPRGGFDGQQVLSRQETGQAAA</sequence>
<feature type="compositionally biased region" description="Basic and acidic residues" evidence="1">
    <location>
        <begin position="552"/>
        <end position="572"/>
    </location>
</feature>
<dbReference type="Proteomes" id="UP000274504">
    <property type="component" value="Unassembled WGS sequence"/>
</dbReference>
<feature type="compositionally biased region" description="Polar residues" evidence="1">
    <location>
        <begin position="486"/>
        <end position="496"/>
    </location>
</feature>
<reference evidence="2 3" key="2">
    <citation type="submission" date="2018-11" db="EMBL/GenBank/DDBJ databases">
        <authorList>
            <consortium name="Pathogen Informatics"/>
        </authorList>
    </citation>
    <scope>NUCLEOTIDE SEQUENCE [LARGE SCALE GENOMIC DNA]</scope>
</reference>
<evidence type="ECO:0000256" key="1">
    <source>
        <dbReference type="SAM" id="MobiDB-lite"/>
    </source>
</evidence>
<dbReference type="WBParaSite" id="HDID_0000530501-mRNA-1">
    <property type="protein sequence ID" value="HDID_0000530501-mRNA-1"/>
    <property type="gene ID" value="HDID_0000530501"/>
</dbReference>
<feature type="region of interest" description="Disordered" evidence="1">
    <location>
        <begin position="330"/>
        <end position="354"/>
    </location>
</feature>
<feature type="compositionally biased region" description="Low complexity" evidence="1">
    <location>
        <begin position="519"/>
        <end position="533"/>
    </location>
</feature>
<feature type="compositionally biased region" description="Gly residues" evidence="1">
    <location>
        <begin position="596"/>
        <end position="624"/>
    </location>
</feature>
<feature type="region of interest" description="Disordered" evidence="1">
    <location>
        <begin position="445"/>
        <end position="649"/>
    </location>
</feature>
<reference evidence="4" key="1">
    <citation type="submission" date="2017-02" db="UniProtKB">
        <authorList>
            <consortium name="WormBaseParasite"/>
        </authorList>
    </citation>
    <scope>IDENTIFICATION</scope>
</reference>